<accession>A0A7M7H4X1</accession>
<keyword evidence="1" id="KW-0238">DNA-binding</keyword>
<dbReference type="PANTHER" id="PTHR21166">
    <property type="entry name" value="CELL DIVISION CONTROL PROTEIN 24 OB DOMAIN-CONTAINING PROTEIN-RELATED"/>
    <property type="match status" value="1"/>
</dbReference>
<dbReference type="RefSeq" id="XP_008206600.1">
    <property type="nucleotide sequence ID" value="XM_008208378.4"/>
</dbReference>
<name>A0A7M7H4X1_NASVI</name>
<evidence type="ECO:0000256" key="3">
    <source>
        <dbReference type="ARBA" id="ARBA00038329"/>
    </source>
</evidence>
<evidence type="ECO:0000313" key="5">
    <source>
        <dbReference type="EnsemblMetazoa" id="XP_008206600"/>
    </source>
</evidence>
<dbReference type="Proteomes" id="UP000002358">
    <property type="component" value="Unassembled WGS sequence"/>
</dbReference>
<dbReference type="InterPro" id="IPR056880">
    <property type="entry name" value="OB_MEIOB_N"/>
</dbReference>
<dbReference type="KEGG" id="nvi:100115261"/>
<proteinExistence type="inferred from homology"/>
<dbReference type="AlphaFoldDB" id="A0A7M7H4X1"/>
<sequence length="475" mass="53295">MANVSRQPICSLQPGMQNTVIIGVIIRSQNSKMIDPTRARYNTGSRAVWNFTLRDSIEDFINVTVWGAVDYINKLFTTFTIGSVVEVINAKITDRKPDDPNEVYVPFVTSPLTLTLNQSSSLMQMHSSPGVARYRELLQLPTKNPEGAYTLAYILENANLLKNEYVDVIVAVTFVSQTREIVTRLGELAKIREFEVGDASTDQTISLTLWDSEWIRLSDKWEPKQTILFLADAQITHNDRMKKSALTIVRKTVITENPNIKEAEDIRVAFQSKPDLGSMSPFAIPNPNSITKQMTICDITNRLNRVVATPSDERLQLLVLVSAMVDDMNIDKNDPTIISARCAKCKRIVATGDDSCMNLECPFGSGIKSPMNVMSLNILVNLKDDTGYLVGCRLRDAAAEAAFLCSAESLREMPMQVRSRLKEKYCKQICNVRMQIIGPSTSYQKPIYNILAIDVAETNEQFEPLNVDELNLDYD</sequence>
<dbReference type="PANTHER" id="PTHR21166:SF2">
    <property type="entry name" value="CELL DIVISION CONTROL PROTEIN 24 OB DOMAIN-CONTAINING PROTEIN-RELATED"/>
    <property type="match status" value="1"/>
</dbReference>
<evidence type="ECO:0000259" key="4">
    <source>
        <dbReference type="Pfam" id="PF24903"/>
    </source>
</evidence>
<keyword evidence="6" id="KW-1185">Reference proteome</keyword>
<evidence type="ECO:0000256" key="1">
    <source>
        <dbReference type="ARBA" id="ARBA00023125"/>
    </source>
</evidence>
<dbReference type="SUPFAM" id="SSF50249">
    <property type="entry name" value="Nucleic acid-binding proteins"/>
    <property type="match status" value="2"/>
</dbReference>
<dbReference type="InParanoid" id="A0A7M7H4X1"/>
<dbReference type="GO" id="GO:0008310">
    <property type="term" value="F:single-stranded DNA 3'-5' DNA exonuclease activity"/>
    <property type="evidence" value="ECO:0007669"/>
    <property type="project" value="TreeGrafter"/>
</dbReference>
<evidence type="ECO:0000313" key="6">
    <source>
        <dbReference type="Proteomes" id="UP000002358"/>
    </source>
</evidence>
<keyword evidence="2" id="KW-0469">Meiosis</keyword>
<feature type="domain" description="MEIOB-like N-terminal" evidence="4">
    <location>
        <begin position="3"/>
        <end position="143"/>
    </location>
</feature>
<dbReference type="InterPro" id="IPR012340">
    <property type="entry name" value="NA-bd_OB-fold"/>
</dbReference>
<reference evidence="5" key="1">
    <citation type="submission" date="2021-01" db="UniProtKB">
        <authorList>
            <consortium name="EnsemblMetazoa"/>
        </authorList>
    </citation>
    <scope>IDENTIFICATION</scope>
</reference>
<protein>
    <recommendedName>
        <fullName evidence="4">MEIOB-like N-terminal domain-containing protein</fullName>
    </recommendedName>
</protein>
<dbReference type="GO" id="GO:0000712">
    <property type="term" value="P:resolution of meiotic recombination intermediates"/>
    <property type="evidence" value="ECO:0007669"/>
    <property type="project" value="TreeGrafter"/>
</dbReference>
<dbReference type="InterPro" id="IPR052469">
    <property type="entry name" value="MEIOB"/>
</dbReference>
<dbReference type="CTD" id="31705"/>
<organism evidence="5 6">
    <name type="scientific">Nasonia vitripennis</name>
    <name type="common">Parasitic wasp</name>
    <dbReference type="NCBI Taxonomy" id="7425"/>
    <lineage>
        <taxon>Eukaryota</taxon>
        <taxon>Metazoa</taxon>
        <taxon>Ecdysozoa</taxon>
        <taxon>Arthropoda</taxon>
        <taxon>Hexapoda</taxon>
        <taxon>Insecta</taxon>
        <taxon>Pterygota</taxon>
        <taxon>Neoptera</taxon>
        <taxon>Endopterygota</taxon>
        <taxon>Hymenoptera</taxon>
        <taxon>Apocrita</taxon>
        <taxon>Proctotrupomorpha</taxon>
        <taxon>Chalcidoidea</taxon>
        <taxon>Pteromalidae</taxon>
        <taxon>Pteromalinae</taxon>
        <taxon>Nasonia</taxon>
    </lineage>
</organism>
<dbReference type="GO" id="GO:0003697">
    <property type="term" value="F:single-stranded DNA binding"/>
    <property type="evidence" value="ECO:0007669"/>
    <property type="project" value="TreeGrafter"/>
</dbReference>
<dbReference type="Gene3D" id="2.40.50.140">
    <property type="entry name" value="Nucleic acid-binding proteins"/>
    <property type="match status" value="2"/>
</dbReference>
<dbReference type="Pfam" id="PF24903">
    <property type="entry name" value="OB_MEIOB_N"/>
    <property type="match status" value="1"/>
</dbReference>
<evidence type="ECO:0000256" key="2">
    <source>
        <dbReference type="ARBA" id="ARBA00023254"/>
    </source>
</evidence>
<comment type="similarity">
    <text evidence="3">Belongs to the MEIOB family.</text>
</comment>
<dbReference type="EnsemblMetazoa" id="XM_008208378">
    <property type="protein sequence ID" value="XP_008206600"/>
    <property type="gene ID" value="LOC100115261"/>
</dbReference>
<dbReference type="FunCoup" id="A0A7M7H4X1">
    <property type="interactions" value="4"/>
</dbReference>
<dbReference type="OrthoDB" id="9937820at2759"/>
<dbReference type="GeneID" id="100115261"/>